<feature type="compositionally biased region" description="Low complexity" evidence="1">
    <location>
        <begin position="33"/>
        <end position="42"/>
    </location>
</feature>
<dbReference type="EMBL" id="CAJNNW010036832">
    <property type="protein sequence ID" value="CAE8737852.1"/>
    <property type="molecule type" value="Genomic_DNA"/>
</dbReference>
<name>A0A813INJ9_POLGL</name>
<accession>A0A813INJ9</accession>
<feature type="non-terminal residue" evidence="2">
    <location>
        <position position="1"/>
    </location>
</feature>
<feature type="region of interest" description="Disordered" evidence="1">
    <location>
        <begin position="1"/>
        <end position="144"/>
    </location>
</feature>
<sequence length="144" mass="15362">VDPQLEFPVAKTGPLADGKSLLLPEASGLPSVASEGASGSGEQVLESPPAKAGNSSAKAEAEEIEDSPLPRRGRSRGQKVRSPSQKERDASPSAKKRRKKEKRKRSRSASSSTSSRTRRHRRKASKKAAELLSRTPEPLPSGDV</sequence>
<evidence type="ECO:0000313" key="4">
    <source>
        <dbReference type="Proteomes" id="UP000626109"/>
    </source>
</evidence>
<comment type="caution">
    <text evidence="2">The sequence shown here is derived from an EMBL/GenBank/DDBJ whole genome shotgun (WGS) entry which is preliminary data.</text>
</comment>
<feature type="non-terminal residue" evidence="2">
    <location>
        <position position="144"/>
    </location>
</feature>
<evidence type="ECO:0000313" key="2">
    <source>
        <dbReference type="EMBL" id="CAE8652271.1"/>
    </source>
</evidence>
<feature type="compositionally biased region" description="Basic residues" evidence="1">
    <location>
        <begin position="94"/>
        <end position="107"/>
    </location>
</feature>
<evidence type="ECO:0000256" key="1">
    <source>
        <dbReference type="SAM" id="MobiDB-lite"/>
    </source>
</evidence>
<proteinExistence type="predicted"/>
<gene>
    <name evidence="3" type="ORF">PGLA2088_LOCUS48936</name>
    <name evidence="2" type="ORF">PGLA2088_LOCUS9578</name>
</gene>
<dbReference type="EMBL" id="CAJNNW010010603">
    <property type="protein sequence ID" value="CAE8652271.1"/>
    <property type="molecule type" value="Genomic_DNA"/>
</dbReference>
<feature type="compositionally biased region" description="Basic residues" evidence="1">
    <location>
        <begin position="116"/>
        <end position="126"/>
    </location>
</feature>
<protein>
    <submittedName>
        <fullName evidence="2">Uncharacterized protein</fullName>
    </submittedName>
</protein>
<dbReference type="Proteomes" id="UP000626109">
    <property type="component" value="Unassembled WGS sequence"/>
</dbReference>
<reference evidence="2" key="1">
    <citation type="submission" date="2021-02" db="EMBL/GenBank/DDBJ databases">
        <authorList>
            <person name="Dougan E. K."/>
            <person name="Rhodes N."/>
            <person name="Thang M."/>
            <person name="Chan C."/>
        </authorList>
    </citation>
    <scope>NUCLEOTIDE SEQUENCE</scope>
</reference>
<evidence type="ECO:0000313" key="3">
    <source>
        <dbReference type="EMBL" id="CAE8737852.1"/>
    </source>
</evidence>
<organism evidence="2 4">
    <name type="scientific">Polarella glacialis</name>
    <name type="common">Dinoflagellate</name>
    <dbReference type="NCBI Taxonomy" id="89957"/>
    <lineage>
        <taxon>Eukaryota</taxon>
        <taxon>Sar</taxon>
        <taxon>Alveolata</taxon>
        <taxon>Dinophyceae</taxon>
        <taxon>Suessiales</taxon>
        <taxon>Suessiaceae</taxon>
        <taxon>Polarella</taxon>
    </lineage>
</organism>
<dbReference type="AlphaFoldDB" id="A0A813INJ9"/>